<keyword evidence="1" id="KW-0732">Signal</keyword>
<proteinExistence type="predicted"/>
<evidence type="ECO:0000256" key="1">
    <source>
        <dbReference type="SAM" id="SignalP"/>
    </source>
</evidence>
<organism evidence="2 3">
    <name type="scientific">Kitasatospora indigofera</name>
    <dbReference type="NCBI Taxonomy" id="67307"/>
    <lineage>
        <taxon>Bacteria</taxon>
        <taxon>Bacillati</taxon>
        <taxon>Actinomycetota</taxon>
        <taxon>Actinomycetes</taxon>
        <taxon>Kitasatosporales</taxon>
        <taxon>Streptomycetaceae</taxon>
        <taxon>Kitasatospora</taxon>
    </lineage>
</organism>
<dbReference type="RefSeq" id="WP_190210975.1">
    <property type="nucleotide sequence ID" value="NZ_BNBO01000011.1"/>
</dbReference>
<feature type="signal peptide" evidence="1">
    <location>
        <begin position="1"/>
        <end position="27"/>
    </location>
</feature>
<keyword evidence="3" id="KW-1185">Reference proteome</keyword>
<reference evidence="2" key="1">
    <citation type="journal article" date="2014" name="Int. J. Syst. Evol. Microbiol.">
        <title>Complete genome sequence of Corynebacterium casei LMG S-19264T (=DSM 44701T), isolated from a smear-ripened cheese.</title>
        <authorList>
            <consortium name="US DOE Joint Genome Institute (JGI-PGF)"/>
            <person name="Walter F."/>
            <person name="Albersmeier A."/>
            <person name="Kalinowski J."/>
            <person name="Ruckert C."/>
        </authorList>
    </citation>
    <scope>NUCLEOTIDE SEQUENCE</scope>
    <source>
        <strain evidence="2">JCM 4646</strain>
    </source>
</reference>
<name>A0A919FM81_9ACTN</name>
<dbReference type="GeneID" id="95353077"/>
<protein>
    <submittedName>
        <fullName evidence="2">Uncharacterized protein</fullName>
    </submittedName>
</protein>
<dbReference type="Proteomes" id="UP000617734">
    <property type="component" value="Unassembled WGS sequence"/>
</dbReference>
<dbReference type="AlphaFoldDB" id="A0A919FM81"/>
<accession>A0A919FM81</accession>
<feature type="chain" id="PRO_5037010474" evidence="1">
    <location>
        <begin position="28"/>
        <end position="80"/>
    </location>
</feature>
<dbReference type="EMBL" id="BNBO01000011">
    <property type="protein sequence ID" value="GHH68720.1"/>
    <property type="molecule type" value="Genomic_DNA"/>
</dbReference>
<reference evidence="2" key="2">
    <citation type="submission" date="2020-09" db="EMBL/GenBank/DDBJ databases">
        <authorList>
            <person name="Sun Q."/>
            <person name="Ohkuma M."/>
        </authorList>
    </citation>
    <scope>NUCLEOTIDE SEQUENCE</scope>
    <source>
        <strain evidence="2">JCM 4646</strain>
    </source>
</reference>
<comment type="caution">
    <text evidence="2">The sequence shown here is derived from an EMBL/GenBank/DDBJ whole genome shotgun (WGS) entry which is preliminary data.</text>
</comment>
<gene>
    <name evidence="2" type="ORF">GCM10018781_26220</name>
</gene>
<sequence length="80" mass="8332">MRKARRLVTVALLAGAALFVGSGPASADLIWNRSVPANPVETVTVAPQPAPQPASDGDLIWTVATPRPATQSLTGDLIWT</sequence>
<evidence type="ECO:0000313" key="2">
    <source>
        <dbReference type="EMBL" id="GHH68720.1"/>
    </source>
</evidence>
<evidence type="ECO:0000313" key="3">
    <source>
        <dbReference type="Proteomes" id="UP000617734"/>
    </source>
</evidence>